<gene>
    <name evidence="1" type="ORF">KP78_13780</name>
</gene>
<dbReference type="Proteomes" id="UP000031938">
    <property type="component" value="Unassembled WGS sequence"/>
</dbReference>
<dbReference type="InterPro" id="IPR022258">
    <property type="entry name" value="Flagellar_operon_YvyF"/>
</dbReference>
<reference evidence="1 2" key="1">
    <citation type="submission" date="2015-01" db="EMBL/GenBank/DDBJ databases">
        <title>Genome sequencing of Jeotgalibacillus soli.</title>
        <authorList>
            <person name="Goh K.M."/>
            <person name="Chan K.-G."/>
            <person name="Yaakop A.S."/>
            <person name="Ee R."/>
            <person name="Gan H.M."/>
            <person name="Chan C.S."/>
        </authorList>
    </citation>
    <scope>NUCLEOTIDE SEQUENCE [LARGE SCALE GENOMIC DNA]</scope>
    <source>
        <strain evidence="1 2">P9</strain>
    </source>
</reference>
<keyword evidence="2" id="KW-1185">Reference proteome</keyword>
<proteinExistence type="predicted"/>
<protein>
    <submittedName>
        <fullName evidence="1">Membrane protein</fullName>
    </submittedName>
</protein>
<dbReference type="PATRIC" id="fig|889306.3.peg.1387"/>
<evidence type="ECO:0000313" key="2">
    <source>
        <dbReference type="Proteomes" id="UP000031938"/>
    </source>
</evidence>
<comment type="caution">
    <text evidence="1">The sequence shown here is derived from an EMBL/GenBank/DDBJ whole genome shotgun (WGS) entry which is preliminary data.</text>
</comment>
<sequence>MGELRNCPTCNAVFSFNGLREVCSKCNQLEEDMFTTVYHFLRKRENRAATIERIVEVTGVTDKLLHKWVRKRRLQPAQFPGIGYPCDSCGTLINTAKLCKNCQESIKNDLELHESNEAFKEQMANSQKRTYLSSKNRD</sequence>
<organism evidence="1 2">
    <name type="scientific">Jeotgalibacillus soli</name>
    <dbReference type="NCBI Taxonomy" id="889306"/>
    <lineage>
        <taxon>Bacteria</taxon>
        <taxon>Bacillati</taxon>
        <taxon>Bacillota</taxon>
        <taxon>Bacilli</taxon>
        <taxon>Bacillales</taxon>
        <taxon>Caryophanaceae</taxon>
        <taxon>Jeotgalibacillus</taxon>
    </lineage>
</organism>
<dbReference type="STRING" id="889306.KP78_13780"/>
<dbReference type="EMBL" id="JXRP01000009">
    <property type="protein sequence ID" value="KIL49910.1"/>
    <property type="molecule type" value="Genomic_DNA"/>
</dbReference>
<evidence type="ECO:0000313" key="1">
    <source>
        <dbReference type="EMBL" id="KIL49910.1"/>
    </source>
</evidence>
<dbReference type="NCBIfam" id="TIGR03826">
    <property type="entry name" value="YvyF"/>
    <property type="match status" value="1"/>
</dbReference>
<dbReference type="AlphaFoldDB" id="A0A0C2RIB9"/>
<name>A0A0C2RIB9_9BACL</name>
<dbReference type="RefSeq" id="WP_041087195.1">
    <property type="nucleotide sequence ID" value="NZ_JXRP01000009.1"/>
</dbReference>
<accession>A0A0C2RIB9</accession>
<dbReference type="OrthoDB" id="1739831at2"/>